<dbReference type="NCBIfam" id="TIGR02207">
    <property type="entry name" value="lipid_A_htrB"/>
    <property type="match status" value="1"/>
</dbReference>
<comment type="pathway">
    <text evidence="9">Bacterial outer membrane biogenesis; lipopolysaccharide biosynthesis.</text>
</comment>
<keyword evidence="1 9" id="KW-1003">Cell membrane</keyword>
<gene>
    <name evidence="9" type="primary">lpxL</name>
    <name evidence="10" type="ORF">CBP51_10755</name>
</gene>
<comment type="catalytic activity">
    <reaction evidence="9">
        <text>an alpha-Kdo-(2-&gt;4)-alpha-Kdo-(2-&gt;6)-lipid IVA + a fatty acyl-[ACP] = an alpha-Kdo-(2-&gt;4)-alpha-Kdo-(2-&gt;6)-(acyl)-lipid IVA + holo-[ACP]</text>
        <dbReference type="Rhea" id="RHEA:69396"/>
        <dbReference type="Rhea" id="RHEA-COMP:9685"/>
        <dbReference type="Rhea" id="RHEA-COMP:14125"/>
        <dbReference type="ChEBI" id="CHEBI:64479"/>
        <dbReference type="ChEBI" id="CHEBI:138651"/>
        <dbReference type="ChEBI" id="CHEBI:176429"/>
        <dbReference type="ChEBI" id="CHEBI:176430"/>
        <dbReference type="EC" id="2.3.1.241"/>
    </reaction>
</comment>
<dbReference type="GO" id="GO:0009245">
    <property type="term" value="P:lipid A biosynthetic process"/>
    <property type="evidence" value="ECO:0007669"/>
    <property type="project" value="InterPro"/>
</dbReference>
<dbReference type="PANTHER" id="PTHR30606">
    <property type="entry name" value="LIPID A BIOSYNTHESIS LAUROYL ACYLTRANSFERASE"/>
    <property type="match status" value="1"/>
</dbReference>
<dbReference type="EC" id="2.3.1.241" evidence="9"/>
<evidence type="ECO:0000256" key="1">
    <source>
        <dbReference type="ARBA" id="ARBA00022475"/>
    </source>
</evidence>
<dbReference type="GO" id="GO:0036104">
    <property type="term" value="P:Kdo2-lipid A biosynthetic process"/>
    <property type="evidence" value="ECO:0007669"/>
    <property type="project" value="UniProtKB-UniRule"/>
</dbReference>
<dbReference type="Pfam" id="PF03279">
    <property type="entry name" value="Lip_A_acyltrans"/>
    <property type="match status" value="1"/>
</dbReference>
<name>A0A266QC16_9GAMM</name>
<dbReference type="GO" id="GO:0009103">
    <property type="term" value="P:lipopolysaccharide biosynthetic process"/>
    <property type="evidence" value="ECO:0007669"/>
    <property type="project" value="UniProtKB-UniRule"/>
</dbReference>
<evidence type="ECO:0000256" key="2">
    <source>
        <dbReference type="ARBA" id="ARBA00022519"/>
    </source>
</evidence>
<comment type="caution">
    <text evidence="10">The sequence shown here is derived from an EMBL/GenBank/DDBJ whole genome shotgun (WGS) entry which is preliminary data.</text>
</comment>
<feature type="short sequence motif" description="HXXXXD motif" evidence="9">
    <location>
        <begin position="134"/>
        <end position="139"/>
    </location>
</feature>
<keyword evidence="5 9" id="KW-0448">Lipopolysaccharide biosynthesis</keyword>
<keyword evidence="6 9" id="KW-1133">Transmembrane helix</keyword>
<dbReference type="PANTHER" id="PTHR30606:SF9">
    <property type="entry name" value="LIPID A BIOSYNTHESIS LAUROYLTRANSFERASE"/>
    <property type="match status" value="1"/>
</dbReference>
<evidence type="ECO:0000256" key="8">
    <source>
        <dbReference type="ARBA" id="ARBA00023315"/>
    </source>
</evidence>
<dbReference type="UniPathway" id="UPA00030"/>
<dbReference type="GO" id="GO:0005886">
    <property type="term" value="C:plasma membrane"/>
    <property type="evidence" value="ECO:0007669"/>
    <property type="project" value="UniProtKB-SubCell"/>
</dbReference>
<dbReference type="InterPro" id="IPR004960">
    <property type="entry name" value="LipA_acyltrans"/>
</dbReference>
<evidence type="ECO:0000256" key="3">
    <source>
        <dbReference type="ARBA" id="ARBA00022679"/>
    </source>
</evidence>
<evidence type="ECO:0000256" key="9">
    <source>
        <dbReference type="HAMAP-Rule" id="MF_01942"/>
    </source>
</evidence>
<keyword evidence="2 9" id="KW-0997">Cell inner membrane</keyword>
<comment type="function">
    <text evidence="9">Catalyzes the transfer of an acyl chain from an acyl-[acyl-carrier-protein] (ACP) to a Kdo(2)-lipid IV(A) to form a Kdo(2)-(acyl)-lipid IV(A).</text>
</comment>
<keyword evidence="4 9" id="KW-0812">Transmembrane</keyword>
<evidence type="ECO:0000256" key="4">
    <source>
        <dbReference type="ARBA" id="ARBA00022692"/>
    </source>
</evidence>
<comment type="subcellular location">
    <subcellularLocation>
        <location evidence="9">Cell inner membrane</location>
        <topology evidence="9">Single-pass membrane protein</topology>
    </subcellularLocation>
</comment>
<keyword evidence="11" id="KW-1185">Reference proteome</keyword>
<dbReference type="CDD" id="cd07984">
    <property type="entry name" value="LPLAT_LABLAT-like"/>
    <property type="match status" value="1"/>
</dbReference>
<dbReference type="UniPathway" id="UPA00360">
    <property type="reaction ID" value="UER00485"/>
</dbReference>
<evidence type="ECO:0000313" key="10">
    <source>
        <dbReference type="EMBL" id="OZY87428.1"/>
    </source>
</evidence>
<dbReference type="GO" id="GO:0008913">
    <property type="term" value="F:Kdo2-lipid IVA acyltransferase activity"/>
    <property type="evidence" value="ECO:0007669"/>
    <property type="project" value="UniProtKB-EC"/>
</dbReference>
<dbReference type="PIRSF" id="PIRSF026649">
    <property type="entry name" value="MsbB"/>
    <property type="match status" value="1"/>
</dbReference>
<dbReference type="AlphaFoldDB" id="A0A266QC16"/>
<sequence length="318" mass="35969">MDKSKLPQFHRRFLLPRFWPTWLALGFFWLIAQLPVRANQAVGGVLGRLLLVLAPARKRYAEINIARCFPELDADAQAKMVRGAVISCGLSISETAMALWGSENKMRNRYSISGLEHIQQAQAEGKGILLCGSHLTTIDISGLMMSYHIVADVLYRADPNPLMAYAIASARARVNDNAIHRNDTRQLIKNLRQGHIVWYAPDQDYGRDHSIFAPFFGVQAATVVATARIARMSHCAVIPFFCFREPKGRYRLEIQPALENFPSGDDLADATRINKIIEAAIRQAPDQYLWVHRRFKTRPEGEASFYPPKKKSRARPQL</sequence>
<keyword evidence="8 9" id="KW-0012">Acyltransferase</keyword>
<evidence type="ECO:0000313" key="11">
    <source>
        <dbReference type="Proteomes" id="UP000216101"/>
    </source>
</evidence>
<protein>
    <recommendedName>
        <fullName evidence="9">Lipid A biosynthesis acyltransferase</fullName>
        <ecNumber evidence="9">2.3.1.241</ecNumber>
    </recommendedName>
    <alternativeName>
        <fullName evidence="9">Kdo(2)-lipid IV(A) acyltransferase</fullName>
    </alternativeName>
</protein>
<evidence type="ECO:0000256" key="6">
    <source>
        <dbReference type="ARBA" id="ARBA00022989"/>
    </source>
</evidence>
<comment type="pathway">
    <text evidence="9">Glycolipid biosynthesis; KDO(2)-lipid A biosynthesis; KDO(2)-lipid A from CMP-3-deoxy-D-manno-octulosonate and lipid IV(A): step 3/4.</text>
</comment>
<dbReference type="EMBL" id="NHNI01000001">
    <property type="protein sequence ID" value="OZY87428.1"/>
    <property type="molecule type" value="Genomic_DNA"/>
</dbReference>
<reference evidence="11" key="1">
    <citation type="submission" date="2017-05" db="EMBL/GenBank/DDBJ databases">
        <authorList>
            <person name="Barney B.M."/>
        </authorList>
    </citation>
    <scope>NUCLEOTIDE SEQUENCE [LARGE SCALE GENOMIC DNA]</scope>
    <source>
        <strain evidence="11">PSBB022</strain>
    </source>
</reference>
<dbReference type="InterPro" id="IPR011920">
    <property type="entry name" value="Lipid_A_LpxL_LpxP"/>
</dbReference>
<comment type="similarity">
    <text evidence="9">Belongs to the LpxL/LpxM/LpxP family.</text>
</comment>
<dbReference type="HAMAP" id="MF_01942">
    <property type="entry name" value="Lipid_A_LpxL_LpxP"/>
    <property type="match status" value="1"/>
</dbReference>
<keyword evidence="3 9" id="KW-0808">Transferase</keyword>
<evidence type="ECO:0000256" key="5">
    <source>
        <dbReference type="ARBA" id="ARBA00022985"/>
    </source>
</evidence>
<dbReference type="STRING" id="1209072.GCA_000766945_00181"/>
<dbReference type="Proteomes" id="UP000216101">
    <property type="component" value="Unassembled WGS sequence"/>
</dbReference>
<keyword evidence="7 9" id="KW-0472">Membrane</keyword>
<organism evidence="10 11">
    <name type="scientific">Cellvibrio mixtus</name>
    <dbReference type="NCBI Taxonomy" id="39650"/>
    <lineage>
        <taxon>Bacteria</taxon>
        <taxon>Pseudomonadati</taxon>
        <taxon>Pseudomonadota</taxon>
        <taxon>Gammaproteobacteria</taxon>
        <taxon>Cellvibrionales</taxon>
        <taxon>Cellvibrionaceae</taxon>
        <taxon>Cellvibrio</taxon>
    </lineage>
</organism>
<dbReference type="RefSeq" id="WP_094984836.1">
    <property type="nucleotide sequence ID" value="NZ_NHNI01000001.1"/>
</dbReference>
<evidence type="ECO:0000256" key="7">
    <source>
        <dbReference type="ARBA" id="ARBA00023136"/>
    </source>
</evidence>
<accession>A0A266QC16</accession>
<proteinExistence type="inferred from homology"/>